<gene>
    <name evidence="24" type="ORF">MONAX_5E024240</name>
</gene>
<dbReference type="GO" id="GO:0032049">
    <property type="term" value="P:cardiolipin biosynthetic process"/>
    <property type="evidence" value="ECO:0007669"/>
    <property type="project" value="InterPro"/>
</dbReference>
<organism evidence="24 25">
    <name type="scientific">Marmota monax</name>
    <name type="common">Woodchuck</name>
    <dbReference type="NCBI Taxonomy" id="9995"/>
    <lineage>
        <taxon>Eukaryota</taxon>
        <taxon>Metazoa</taxon>
        <taxon>Chordata</taxon>
        <taxon>Craniata</taxon>
        <taxon>Vertebrata</taxon>
        <taxon>Euteleostomi</taxon>
        <taxon>Mammalia</taxon>
        <taxon>Eutheria</taxon>
        <taxon>Euarchontoglires</taxon>
        <taxon>Glires</taxon>
        <taxon>Rodentia</taxon>
        <taxon>Sciuromorpha</taxon>
        <taxon>Sciuridae</taxon>
        <taxon>Xerinae</taxon>
        <taxon>Marmotini</taxon>
        <taxon>Marmota</taxon>
    </lineage>
</organism>
<feature type="compositionally biased region" description="Low complexity" evidence="23">
    <location>
        <begin position="618"/>
        <end position="636"/>
    </location>
</feature>
<dbReference type="GO" id="GO:0016024">
    <property type="term" value="P:CDP-diacylglycerol biosynthetic process"/>
    <property type="evidence" value="ECO:0007669"/>
    <property type="project" value="UniProtKB-UniPathway"/>
</dbReference>
<evidence type="ECO:0000256" key="9">
    <source>
        <dbReference type="ARBA" id="ARBA00018337"/>
    </source>
</evidence>
<dbReference type="GO" id="GO:0004605">
    <property type="term" value="F:phosphatidate cytidylyltransferase activity"/>
    <property type="evidence" value="ECO:0007669"/>
    <property type="project" value="UniProtKB-EC"/>
</dbReference>
<comment type="pathway">
    <text evidence="5">Phospholipid metabolism; CDP-diacylglycerol biosynthesis; CDP-diacylglycerol from sn-glycerol 3-phosphate: step 3/3.</text>
</comment>
<comment type="similarity">
    <text evidence="20">Belongs to the vestigial family.</text>
</comment>
<evidence type="ECO:0000256" key="23">
    <source>
        <dbReference type="SAM" id="MobiDB-lite"/>
    </source>
</evidence>
<evidence type="ECO:0000256" key="15">
    <source>
        <dbReference type="ARBA" id="ARBA00023098"/>
    </source>
</evidence>
<evidence type="ECO:0000256" key="7">
    <source>
        <dbReference type="ARBA" id="ARBA00005458"/>
    </source>
</evidence>
<evidence type="ECO:0000256" key="18">
    <source>
        <dbReference type="ARBA" id="ARBA00023209"/>
    </source>
</evidence>
<evidence type="ECO:0000256" key="3">
    <source>
        <dbReference type="ARBA" id="ARBA00003203"/>
    </source>
</evidence>
<keyword evidence="14" id="KW-0460">Magnesium</keyword>
<evidence type="ECO:0000256" key="22">
    <source>
        <dbReference type="ARBA" id="ARBA00031502"/>
    </source>
</evidence>
<keyword evidence="18" id="KW-0594">Phospholipid biosynthesis</keyword>
<keyword evidence="19" id="KW-1208">Phospholipid metabolism</keyword>
<dbReference type="SMART" id="SM00711">
    <property type="entry name" value="TDU"/>
    <property type="match status" value="2"/>
</dbReference>
<dbReference type="UniPathway" id="UPA00557">
    <property type="reaction ID" value="UER00614"/>
</dbReference>
<dbReference type="AlphaFoldDB" id="A0A5E4B2V9"/>
<evidence type="ECO:0000256" key="11">
    <source>
        <dbReference type="ARBA" id="ARBA00022679"/>
    </source>
</evidence>
<feature type="region of interest" description="Disordered" evidence="23">
    <location>
        <begin position="600"/>
        <end position="636"/>
    </location>
</feature>
<dbReference type="InterPro" id="IPR015222">
    <property type="entry name" value="Tam41"/>
</dbReference>
<evidence type="ECO:0000256" key="12">
    <source>
        <dbReference type="ARBA" id="ARBA00022695"/>
    </source>
</evidence>
<comment type="function">
    <text evidence="2">May act as a specific coactivator for the mammalian TEFs.</text>
</comment>
<evidence type="ECO:0000256" key="17">
    <source>
        <dbReference type="ARBA" id="ARBA00023136"/>
    </source>
</evidence>
<comment type="similarity">
    <text evidence="7">Belongs to the TAM41 family.</text>
</comment>
<reference evidence="24" key="1">
    <citation type="submission" date="2019-04" db="EMBL/GenBank/DDBJ databases">
        <authorList>
            <person name="Alioto T."/>
            <person name="Alioto T."/>
        </authorList>
    </citation>
    <scope>NUCLEOTIDE SEQUENCE [LARGE SCALE GENOMIC DNA]</scope>
</reference>
<keyword evidence="13" id="KW-0999">Mitochondrion inner membrane</keyword>
<comment type="caution">
    <text evidence="24">The sequence shown here is derived from an EMBL/GenBank/DDBJ whole genome shotgun (WGS) entry which is preliminary data.</text>
</comment>
<dbReference type="Proteomes" id="UP000335636">
    <property type="component" value="Unassembled WGS sequence"/>
</dbReference>
<keyword evidence="10" id="KW-0444">Lipid biosynthesis</keyword>
<evidence type="ECO:0000256" key="1">
    <source>
        <dbReference type="ARBA" id="ARBA00001946"/>
    </source>
</evidence>
<dbReference type="PANTHER" id="PTHR13619:SF0">
    <property type="entry name" value="PHOSPHATIDATE CYTIDYLYLTRANSFERASE, MITOCHONDRIAL"/>
    <property type="match status" value="1"/>
</dbReference>
<evidence type="ECO:0000256" key="13">
    <source>
        <dbReference type="ARBA" id="ARBA00022792"/>
    </source>
</evidence>
<comment type="cofactor">
    <cofactor evidence="1">
        <name>Mg(2+)</name>
        <dbReference type="ChEBI" id="CHEBI:18420"/>
    </cofactor>
</comment>
<dbReference type="InterPro" id="IPR028184">
    <property type="entry name" value="VGLL4"/>
</dbReference>
<evidence type="ECO:0000313" key="24">
    <source>
        <dbReference type="EMBL" id="VTJ63735.1"/>
    </source>
</evidence>
<evidence type="ECO:0000256" key="2">
    <source>
        <dbReference type="ARBA" id="ARBA00002229"/>
    </source>
</evidence>
<keyword evidence="11" id="KW-0808">Transferase</keyword>
<feature type="region of interest" description="Disordered" evidence="23">
    <location>
        <begin position="386"/>
        <end position="410"/>
    </location>
</feature>
<protein>
    <recommendedName>
        <fullName evidence="9">Phosphatidate cytidylyltransferase, mitochondrial</fullName>
        <ecNumber evidence="8">2.7.7.41</ecNumber>
    </recommendedName>
    <alternativeName>
        <fullName evidence="21">CDP-diacylglycerol synthase</fullName>
    </alternativeName>
    <alternativeName>
        <fullName evidence="22">Mitochondrial translocator assembly and maintenance protein 41 homolog</fullName>
    </alternativeName>
</protein>
<dbReference type="Pfam" id="PF15245">
    <property type="entry name" value="VGLL4"/>
    <property type="match status" value="1"/>
</dbReference>
<comment type="subcellular location">
    <subcellularLocation>
        <location evidence="4">Mitochondrion inner membrane</location>
        <topology evidence="4">Peripheral membrane protein</topology>
        <orientation evidence="4">Matrix side</orientation>
    </subcellularLocation>
</comment>
<evidence type="ECO:0000313" key="25">
    <source>
        <dbReference type="Proteomes" id="UP000335636"/>
    </source>
</evidence>
<feature type="compositionally biased region" description="Basic and acidic residues" evidence="23">
    <location>
        <begin position="439"/>
        <end position="450"/>
    </location>
</feature>
<dbReference type="PANTHER" id="PTHR13619">
    <property type="entry name" value="PHOSPHATIDATE CYTIDYLYLTRANSFERASE, MITOCHONDRIAL"/>
    <property type="match status" value="1"/>
</dbReference>
<keyword evidence="16" id="KW-0496">Mitochondrion</keyword>
<evidence type="ECO:0000256" key="14">
    <source>
        <dbReference type="ARBA" id="ARBA00022842"/>
    </source>
</evidence>
<keyword evidence="25" id="KW-1185">Reference proteome</keyword>
<evidence type="ECO:0000256" key="20">
    <source>
        <dbReference type="ARBA" id="ARBA00025784"/>
    </source>
</evidence>
<comment type="function">
    <text evidence="3">Catalyzes the conversion of phosphatidic acid (PA) to CDP-diacylglycerol (CDP-DAG), an essential intermediate in the synthesis of phosphatidylglycerol, cardiolipin and phosphatidylinositol.</text>
</comment>
<dbReference type="InterPro" id="IPR006627">
    <property type="entry name" value="TDU_repeat"/>
</dbReference>
<feature type="region of interest" description="Disordered" evidence="23">
    <location>
        <begin position="431"/>
        <end position="450"/>
    </location>
</feature>
<evidence type="ECO:0000256" key="10">
    <source>
        <dbReference type="ARBA" id="ARBA00022516"/>
    </source>
</evidence>
<dbReference type="EC" id="2.7.7.41" evidence="8"/>
<comment type="pathway">
    <text evidence="6">Lipid metabolism.</text>
</comment>
<proteinExistence type="inferred from homology"/>
<dbReference type="Pfam" id="PF09139">
    <property type="entry name" value="Tam41_Mmp37"/>
    <property type="match status" value="1"/>
</dbReference>
<dbReference type="GO" id="GO:0006355">
    <property type="term" value="P:regulation of DNA-templated transcription"/>
    <property type="evidence" value="ECO:0007669"/>
    <property type="project" value="InterPro"/>
</dbReference>
<evidence type="ECO:0000256" key="19">
    <source>
        <dbReference type="ARBA" id="ARBA00023264"/>
    </source>
</evidence>
<evidence type="ECO:0000256" key="6">
    <source>
        <dbReference type="ARBA" id="ARBA00005189"/>
    </source>
</evidence>
<sequence>MALQALHSSGVAFRKILSHFPEELSLAFAYGSGVYRQAGPNSDQKNAMLDFVFTVDDPIAWHSENLKKNRSHYSFLKVLGPKIITSVQDNYGAGVYYNPLIMCDGRLIKYGVISTSILIEDLLNWNNLYIAGRLQKPVKIIAMNENVILRSALDKNLKSAVTAAFLMLPESFSEEDLFIEIAGLSYSGDFRMVIGEDKTKVLNIVLPNMAHFRELYSSILQENPQVVYKTQQGRLEIDKSPEGQFTQLMTLPKTLQQRINHIMDPPGKNRDVEETLLQLAHDPDCGDVVRLGLSAIVRPSSIRQSTKGIFTAGLKNSVIYSSLKLHKMWHLSADFQSKCDLYLQAQPGMETPLDVLSRAASLVHADDEKREAALRGEPRMQTLPVASALSSHRTGPPPISPSKRKFSMEPGDEDLDCENDHVSKMSRIFNPHMKTTNGDCRKDPRERSRSPIERAVAPTVSLHGSHLYTSIPSLSMEQPLALTKNSVDATRPAGLSPTLTPVERQQNRPSVITCASAGARNCNLSHCPIAHSGCPASGPASYRRPPSATTCDPVVEEHFRRSLGKNYKEPEPAPNSVSITGSVDDHFAKALGDTWLQIKAAKDGASSSPESASRRGQPASPSAHMVSHSHSPSVVS</sequence>
<evidence type="ECO:0000256" key="4">
    <source>
        <dbReference type="ARBA" id="ARBA00004443"/>
    </source>
</evidence>
<dbReference type="EMBL" id="CABDUW010000240">
    <property type="protein sequence ID" value="VTJ63735.1"/>
    <property type="molecule type" value="Genomic_DNA"/>
</dbReference>
<keyword evidence="17" id="KW-0472">Membrane</keyword>
<evidence type="ECO:0000256" key="16">
    <source>
        <dbReference type="ARBA" id="ARBA00023128"/>
    </source>
</evidence>
<evidence type="ECO:0000256" key="8">
    <source>
        <dbReference type="ARBA" id="ARBA00012487"/>
    </source>
</evidence>
<dbReference type="GO" id="GO:0005743">
    <property type="term" value="C:mitochondrial inner membrane"/>
    <property type="evidence" value="ECO:0007669"/>
    <property type="project" value="UniProtKB-SubCell"/>
</dbReference>
<evidence type="ECO:0000256" key="5">
    <source>
        <dbReference type="ARBA" id="ARBA00005119"/>
    </source>
</evidence>
<keyword evidence="12" id="KW-0548">Nucleotidyltransferase</keyword>
<accession>A0A5E4B2V9</accession>
<name>A0A5E4B2V9_MARMO</name>
<keyword evidence="15" id="KW-0443">Lipid metabolism</keyword>
<evidence type="ECO:0000256" key="21">
    <source>
        <dbReference type="ARBA" id="ARBA00029893"/>
    </source>
</evidence>